<dbReference type="Proteomes" id="UP000028995">
    <property type="component" value="Unassembled WGS sequence"/>
</dbReference>
<evidence type="ECO:0000256" key="5">
    <source>
        <dbReference type="ARBA" id="ARBA00022723"/>
    </source>
</evidence>
<dbReference type="PROSITE" id="PS01306">
    <property type="entry name" value="UPF0054"/>
    <property type="match status" value="1"/>
</dbReference>
<dbReference type="KEGG" id="bcho:BcFMB_06795"/>
<evidence type="ECO:0000256" key="2">
    <source>
        <dbReference type="ARBA" id="ARBA00022517"/>
    </source>
</evidence>
<reference evidence="10 13" key="2">
    <citation type="submission" date="2016-11" db="EMBL/GenBank/DDBJ databases">
        <title>complete genome sequence of Bifidobacterium choerinum strain FMB-1.</title>
        <authorList>
            <person name="Park C.-S."/>
            <person name="Jung D.-H."/>
            <person name="Choi D.-S."/>
        </authorList>
    </citation>
    <scope>NUCLEOTIDE SEQUENCE [LARGE SCALE GENOMIC DNA]</scope>
    <source>
        <strain evidence="10 13">FMB-1</strain>
    </source>
</reference>
<dbReference type="PANTHER" id="PTHR46986">
    <property type="entry name" value="ENDORIBONUCLEASE YBEY, CHLOROPLASTIC"/>
    <property type="match status" value="1"/>
</dbReference>
<evidence type="ECO:0000313" key="10">
    <source>
        <dbReference type="EMBL" id="ATU20675.1"/>
    </source>
</evidence>
<keyword evidence="9" id="KW-0963">Cytoplasm</keyword>
<keyword evidence="8 9" id="KW-0862">Zinc</keyword>
<keyword evidence="3 9" id="KW-0698">rRNA processing</keyword>
<dbReference type="GO" id="GO:0006508">
    <property type="term" value="P:proteolysis"/>
    <property type="evidence" value="ECO:0007669"/>
    <property type="project" value="UniProtKB-KW"/>
</dbReference>
<evidence type="ECO:0000256" key="1">
    <source>
        <dbReference type="ARBA" id="ARBA00010875"/>
    </source>
</evidence>
<dbReference type="SUPFAM" id="SSF55486">
    <property type="entry name" value="Metalloproteases ('zincins'), catalytic domain"/>
    <property type="match status" value="1"/>
</dbReference>
<dbReference type="GO" id="GO:0008270">
    <property type="term" value="F:zinc ion binding"/>
    <property type="evidence" value="ECO:0007669"/>
    <property type="project" value="UniProtKB-UniRule"/>
</dbReference>
<evidence type="ECO:0000313" key="12">
    <source>
        <dbReference type="Proteomes" id="UP000028995"/>
    </source>
</evidence>
<proteinExistence type="inferred from homology"/>
<dbReference type="EMBL" id="JGYU01000004">
    <property type="protein sequence ID" value="KFI57550.1"/>
    <property type="molecule type" value="Genomic_DNA"/>
</dbReference>
<comment type="subcellular location">
    <subcellularLocation>
        <location evidence="9">Cytoplasm</location>
    </subcellularLocation>
</comment>
<keyword evidence="6 9" id="KW-0255">Endonuclease</keyword>
<reference evidence="11 12" key="1">
    <citation type="submission" date="2014-03" db="EMBL/GenBank/DDBJ databases">
        <title>Genomics of Bifidobacteria.</title>
        <authorList>
            <person name="Ventura M."/>
            <person name="Milani C."/>
            <person name="Lugli G.A."/>
        </authorList>
    </citation>
    <scope>NUCLEOTIDE SEQUENCE [LARGE SCALE GENOMIC DNA]</scope>
    <source>
        <strain evidence="11 12">LMG 10510</strain>
    </source>
</reference>
<dbReference type="Pfam" id="PF02130">
    <property type="entry name" value="YbeY"/>
    <property type="match status" value="1"/>
</dbReference>
<dbReference type="InterPro" id="IPR023091">
    <property type="entry name" value="MetalPrtase_cat_dom_sf_prd"/>
</dbReference>
<keyword evidence="11" id="KW-0645">Protease</keyword>
<dbReference type="Proteomes" id="UP000229907">
    <property type="component" value="Chromosome"/>
</dbReference>
<dbReference type="STRING" id="35760.BCHO_1033"/>
<dbReference type="EC" id="3.1.-.-" evidence="9"/>
<dbReference type="GO" id="GO:0005737">
    <property type="term" value="C:cytoplasm"/>
    <property type="evidence" value="ECO:0007669"/>
    <property type="project" value="UniProtKB-SubCell"/>
</dbReference>
<keyword evidence="4 9" id="KW-0540">Nuclease</keyword>
<dbReference type="GO" id="GO:0006364">
    <property type="term" value="P:rRNA processing"/>
    <property type="evidence" value="ECO:0007669"/>
    <property type="project" value="UniProtKB-UniRule"/>
</dbReference>
<comment type="cofactor">
    <cofactor evidence="9">
        <name>Zn(2+)</name>
        <dbReference type="ChEBI" id="CHEBI:29105"/>
    </cofactor>
    <text evidence="9">Binds 1 zinc ion.</text>
</comment>
<comment type="similarity">
    <text evidence="1 9">Belongs to the endoribonuclease YbeY family.</text>
</comment>
<feature type="binding site" evidence="9">
    <location>
        <position position="115"/>
    </location>
    <ligand>
        <name>Zn(2+)</name>
        <dbReference type="ChEBI" id="CHEBI:29105"/>
        <note>catalytic</note>
    </ligand>
</feature>
<dbReference type="AlphaFoldDB" id="A0A087AFK0"/>
<dbReference type="GO" id="GO:0004222">
    <property type="term" value="F:metalloendopeptidase activity"/>
    <property type="evidence" value="ECO:0007669"/>
    <property type="project" value="InterPro"/>
</dbReference>
<evidence type="ECO:0000256" key="9">
    <source>
        <dbReference type="HAMAP-Rule" id="MF_00009"/>
    </source>
</evidence>
<dbReference type="OrthoDB" id="9807740at2"/>
<evidence type="ECO:0000313" key="13">
    <source>
        <dbReference type="Proteomes" id="UP000229907"/>
    </source>
</evidence>
<evidence type="ECO:0000256" key="8">
    <source>
        <dbReference type="ARBA" id="ARBA00022833"/>
    </source>
</evidence>
<feature type="binding site" evidence="9">
    <location>
        <position position="119"/>
    </location>
    <ligand>
        <name>Zn(2+)</name>
        <dbReference type="ChEBI" id="CHEBI:29105"/>
        <note>catalytic</note>
    </ligand>
</feature>
<organism evidence="11 12">
    <name type="scientific">Bifidobacterium choerinum</name>
    <dbReference type="NCBI Taxonomy" id="35760"/>
    <lineage>
        <taxon>Bacteria</taxon>
        <taxon>Bacillati</taxon>
        <taxon>Actinomycetota</taxon>
        <taxon>Actinomycetes</taxon>
        <taxon>Bifidobacteriales</taxon>
        <taxon>Bifidobacteriaceae</taxon>
        <taxon>Bifidobacterium</taxon>
    </lineage>
</organism>
<evidence type="ECO:0000313" key="11">
    <source>
        <dbReference type="EMBL" id="KFI57550.1"/>
    </source>
</evidence>
<sequence length="181" mass="20152">MSVEVNNETDWIIDPKVFADLGVWVMDQMRVSTQSDLAILFVDPEPIAELHERWMNLQGPTDVMSFPMDELRPGDDGAPSEGCLGDIVICPWVAAQQAAAAGHSTMEEMMLLTIHGILHLLGYDHATPEQERQMFGLQRQLLLTFFALRQGTSWIALVPDDAPDALAIYEQTHGADRQLGH</sequence>
<evidence type="ECO:0000256" key="4">
    <source>
        <dbReference type="ARBA" id="ARBA00022722"/>
    </source>
</evidence>
<keyword evidence="7 9" id="KW-0378">Hydrolase</keyword>
<dbReference type="RefSeq" id="WP_024541378.1">
    <property type="nucleotide sequence ID" value="NZ_CP018044.1"/>
</dbReference>
<keyword evidence="11" id="KW-0482">Metalloprotease</keyword>
<accession>A0A087AFK0</accession>
<evidence type="ECO:0000256" key="6">
    <source>
        <dbReference type="ARBA" id="ARBA00022759"/>
    </source>
</evidence>
<protein>
    <recommendedName>
        <fullName evidence="9">Endoribonuclease YbeY</fullName>
        <ecNumber evidence="9">3.1.-.-</ecNumber>
    </recommendedName>
</protein>
<dbReference type="HAMAP" id="MF_00009">
    <property type="entry name" value="Endoribonucl_YbeY"/>
    <property type="match status" value="1"/>
</dbReference>
<dbReference type="InterPro" id="IPR002036">
    <property type="entry name" value="YbeY"/>
</dbReference>
<gene>
    <name evidence="9" type="primary">ybeY</name>
    <name evidence="10" type="ORF">BcFMB_06795</name>
    <name evidence="11" type="ORF">BCHO_1033</name>
</gene>
<dbReference type="PANTHER" id="PTHR46986:SF1">
    <property type="entry name" value="ENDORIBONUCLEASE YBEY, CHLOROPLASTIC"/>
    <property type="match status" value="1"/>
</dbReference>
<dbReference type="Gene3D" id="3.40.390.30">
    <property type="entry name" value="Metalloproteases ('zincins'), catalytic domain"/>
    <property type="match status" value="1"/>
</dbReference>
<keyword evidence="2 9" id="KW-0690">Ribosome biogenesis</keyword>
<dbReference type="GO" id="GO:0004521">
    <property type="term" value="F:RNA endonuclease activity"/>
    <property type="evidence" value="ECO:0007669"/>
    <property type="project" value="UniProtKB-UniRule"/>
</dbReference>
<dbReference type="NCBIfam" id="TIGR00043">
    <property type="entry name" value="rRNA maturation RNase YbeY"/>
    <property type="match status" value="1"/>
</dbReference>
<keyword evidence="5 9" id="KW-0479">Metal-binding</keyword>
<dbReference type="InterPro" id="IPR020549">
    <property type="entry name" value="YbeY_CS"/>
</dbReference>
<evidence type="ECO:0000256" key="3">
    <source>
        <dbReference type="ARBA" id="ARBA00022552"/>
    </source>
</evidence>
<evidence type="ECO:0000256" key="7">
    <source>
        <dbReference type="ARBA" id="ARBA00022801"/>
    </source>
</evidence>
<dbReference type="EMBL" id="CP018044">
    <property type="protein sequence ID" value="ATU20675.1"/>
    <property type="molecule type" value="Genomic_DNA"/>
</dbReference>
<comment type="function">
    <text evidence="9">Single strand-specific metallo-endoribonuclease involved in late-stage 70S ribosome quality control and in maturation of the 3' terminus of the 16S rRNA.</text>
</comment>
<feature type="binding site" evidence="9">
    <location>
        <position position="125"/>
    </location>
    <ligand>
        <name>Zn(2+)</name>
        <dbReference type="ChEBI" id="CHEBI:29105"/>
        <note>catalytic</note>
    </ligand>
</feature>
<dbReference type="eggNOG" id="COG0319">
    <property type="taxonomic scope" value="Bacteria"/>
</dbReference>
<keyword evidence="12" id="KW-1185">Reference proteome</keyword>
<name>A0A087AFK0_9BIFI</name>